<organism evidence="2 3">
    <name type="scientific">Mycolicibacterium wolinskyi</name>
    <dbReference type="NCBI Taxonomy" id="59750"/>
    <lineage>
        <taxon>Bacteria</taxon>
        <taxon>Bacillati</taxon>
        <taxon>Actinomycetota</taxon>
        <taxon>Actinomycetes</taxon>
        <taxon>Mycobacteriales</taxon>
        <taxon>Mycobacteriaceae</taxon>
        <taxon>Mycolicibacterium</taxon>
    </lineage>
</organism>
<proteinExistence type="predicted"/>
<keyword evidence="3" id="KW-1185">Reference proteome</keyword>
<dbReference type="RefSeq" id="WP_067853164.1">
    <property type="nucleotide sequence ID" value="NZ_LGTW01000017.1"/>
</dbReference>
<protein>
    <submittedName>
        <fullName evidence="2">Uncharacterized protein</fullName>
    </submittedName>
</protein>
<evidence type="ECO:0000313" key="3">
    <source>
        <dbReference type="Proteomes" id="UP000070612"/>
    </source>
</evidence>
<feature type="transmembrane region" description="Helical" evidence="1">
    <location>
        <begin position="12"/>
        <end position="31"/>
    </location>
</feature>
<comment type="caution">
    <text evidence="2">The sequence shown here is derived from an EMBL/GenBank/DDBJ whole genome shotgun (WGS) entry which is preliminary data.</text>
</comment>
<evidence type="ECO:0000256" key="1">
    <source>
        <dbReference type="SAM" id="Phobius"/>
    </source>
</evidence>
<accession>A0A132PHG4</accession>
<evidence type="ECO:0000313" key="2">
    <source>
        <dbReference type="EMBL" id="KWX21798.1"/>
    </source>
</evidence>
<dbReference type="EMBL" id="LGTW01000017">
    <property type="protein sequence ID" value="KWX21798.1"/>
    <property type="molecule type" value="Genomic_DNA"/>
</dbReference>
<dbReference type="PATRIC" id="fig|59750.3.peg.2034"/>
<sequence>MTKFARLRINTIAAIFGGGAVVSMGVIAAAVGGAQAGPPVVASGGSMTIGETTTVTYTGTVAPVVAKPAVKAPPYGGG</sequence>
<keyword evidence="1" id="KW-1133">Transmembrane helix</keyword>
<reference evidence="2 3" key="1">
    <citation type="submission" date="2015-07" db="EMBL/GenBank/DDBJ databases">
        <title>A draft genome sequence of Mycobacterium wolinskyi.</title>
        <authorList>
            <person name="de Man T.J."/>
            <person name="Perry K.A."/>
            <person name="Coulliette A.D."/>
            <person name="Jensen B."/>
            <person name="Toney N.C."/>
            <person name="Limbago B.M."/>
            <person name="Noble-Wang J."/>
        </authorList>
    </citation>
    <scope>NUCLEOTIDE SEQUENCE [LARGE SCALE GENOMIC DNA]</scope>
    <source>
        <strain evidence="2 3">CDC_01</strain>
    </source>
</reference>
<dbReference type="Proteomes" id="UP000070612">
    <property type="component" value="Unassembled WGS sequence"/>
</dbReference>
<keyword evidence="1" id="KW-0472">Membrane</keyword>
<name>A0A132PHG4_9MYCO</name>
<keyword evidence="1" id="KW-0812">Transmembrane</keyword>
<gene>
    <name evidence="2" type="ORF">AFM11_23395</name>
</gene>
<dbReference type="AlphaFoldDB" id="A0A132PHG4"/>